<dbReference type="AlphaFoldDB" id="A0A7W5P5R2"/>
<organism evidence="2 3">
    <name type="scientific">Microlunatus antarcticus</name>
    <dbReference type="NCBI Taxonomy" id="53388"/>
    <lineage>
        <taxon>Bacteria</taxon>
        <taxon>Bacillati</taxon>
        <taxon>Actinomycetota</taxon>
        <taxon>Actinomycetes</taxon>
        <taxon>Propionibacteriales</taxon>
        <taxon>Propionibacteriaceae</taxon>
        <taxon>Microlunatus</taxon>
    </lineage>
</organism>
<reference evidence="2 3" key="1">
    <citation type="submission" date="2020-08" db="EMBL/GenBank/DDBJ databases">
        <title>Sequencing the genomes of 1000 actinobacteria strains.</title>
        <authorList>
            <person name="Klenk H.-P."/>
        </authorList>
    </citation>
    <scope>NUCLEOTIDE SEQUENCE [LARGE SCALE GENOMIC DNA]</scope>
    <source>
        <strain evidence="2 3">DSM 11053</strain>
    </source>
</reference>
<dbReference type="RefSeq" id="WP_183336774.1">
    <property type="nucleotide sequence ID" value="NZ_JACHZG010000001.1"/>
</dbReference>
<dbReference type="SUPFAM" id="SSF53474">
    <property type="entry name" value="alpha/beta-Hydrolases"/>
    <property type="match status" value="1"/>
</dbReference>
<dbReference type="InterPro" id="IPR050266">
    <property type="entry name" value="AB_hydrolase_sf"/>
</dbReference>
<evidence type="ECO:0000259" key="1">
    <source>
        <dbReference type="Pfam" id="PF12697"/>
    </source>
</evidence>
<dbReference type="Gene3D" id="3.40.50.1820">
    <property type="entry name" value="alpha/beta hydrolase"/>
    <property type="match status" value="1"/>
</dbReference>
<dbReference type="GO" id="GO:0003824">
    <property type="term" value="F:catalytic activity"/>
    <property type="evidence" value="ECO:0007669"/>
    <property type="project" value="UniProtKB-ARBA"/>
</dbReference>
<keyword evidence="3" id="KW-1185">Reference proteome</keyword>
<dbReference type="InterPro" id="IPR000073">
    <property type="entry name" value="AB_hydrolase_1"/>
</dbReference>
<evidence type="ECO:0000313" key="3">
    <source>
        <dbReference type="Proteomes" id="UP000565572"/>
    </source>
</evidence>
<dbReference type="Pfam" id="PF12697">
    <property type="entry name" value="Abhydrolase_6"/>
    <property type="match status" value="1"/>
</dbReference>
<evidence type="ECO:0000313" key="2">
    <source>
        <dbReference type="EMBL" id="MBB3325714.1"/>
    </source>
</evidence>
<dbReference type="EMBL" id="JACHZG010000001">
    <property type="protein sequence ID" value="MBB3325714.1"/>
    <property type="molecule type" value="Genomic_DNA"/>
</dbReference>
<feature type="domain" description="AB hydrolase-1" evidence="1">
    <location>
        <begin position="3"/>
        <end position="212"/>
    </location>
</feature>
<gene>
    <name evidence="2" type="ORF">FHX39_000658</name>
</gene>
<proteinExistence type="predicted"/>
<accession>A0A7W5P5R2</accession>
<dbReference type="PANTHER" id="PTHR43798">
    <property type="entry name" value="MONOACYLGLYCEROL LIPASE"/>
    <property type="match status" value="1"/>
</dbReference>
<dbReference type="Proteomes" id="UP000565572">
    <property type="component" value="Unassembled WGS sequence"/>
</dbReference>
<name>A0A7W5P5R2_9ACTN</name>
<sequence>MTLVLLPGSGCTASLWAALTLDVETVTPVLQEPTLDGEVDRLLAVLPDRFALAGLSLGAIVAMALVRRAPERVTRLCLMSTNPYAPTPGQHEAWAAQREVLRTDGARTLQASLLPVLRSPGRTDLDEAVLAMADELGAETYAAQCRLQDTRVDERPGLAQVRVPTLVVAARDDRLCGVERHEEIASLVPGAELVVLEDCAHLSPLERPDELSAHLNRWLAPGR</sequence>
<protein>
    <submittedName>
        <fullName evidence="2">Pimeloyl-ACP methyl ester carboxylesterase</fullName>
    </submittedName>
</protein>
<dbReference type="PANTHER" id="PTHR43798:SF29">
    <property type="entry name" value="AB HYDROLASE-1 DOMAIN-CONTAINING PROTEIN"/>
    <property type="match status" value="1"/>
</dbReference>
<comment type="caution">
    <text evidence="2">The sequence shown here is derived from an EMBL/GenBank/DDBJ whole genome shotgun (WGS) entry which is preliminary data.</text>
</comment>
<dbReference type="PRINTS" id="PR00111">
    <property type="entry name" value="ABHYDROLASE"/>
</dbReference>
<dbReference type="InterPro" id="IPR029058">
    <property type="entry name" value="AB_hydrolase_fold"/>
</dbReference>